<dbReference type="SMART" id="SM01080">
    <property type="entry name" value="CHASE2"/>
    <property type="match status" value="1"/>
</dbReference>
<evidence type="ECO:0000259" key="12">
    <source>
        <dbReference type="PROSITE" id="PS50011"/>
    </source>
</evidence>
<evidence type="ECO:0000256" key="10">
    <source>
        <dbReference type="SAM" id="MobiDB-lite"/>
    </source>
</evidence>
<dbReference type="GO" id="GO:0005524">
    <property type="term" value="F:ATP binding"/>
    <property type="evidence" value="ECO:0007669"/>
    <property type="project" value="UniProtKB-KW"/>
</dbReference>
<dbReference type="Pfam" id="PF05226">
    <property type="entry name" value="CHASE2"/>
    <property type="match status" value="1"/>
</dbReference>
<dbReference type="AlphaFoldDB" id="A0A951UAR8"/>
<evidence type="ECO:0000313" key="13">
    <source>
        <dbReference type="EMBL" id="MBW4546162.1"/>
    </source>
</evidence>
<dbReference type="InterPro" id="IPR000719">
    <property type="entry name" value="Prot_kinase_dom"/>
</dbReference>
<name>A0A951UAR8_9CYAN</name>
<dbReference type="Gene3D" id="1.10.510.10">
    <property type="entry name" value="Transferase(Phosphotransferase) domain 1"/>
    <property type="match status" value="1"/>
</dbReference>
<dbReference type="PROSITE" id="PS50011">
    <property type="entry name" value="PROTEIN_KINASE_DOM"/>
    <property type="match status" value="1"/>
</dbReference>
<dbReference type="Gene3D" id="3.30.200.20">
    <property type="entry name" value="Phosphorylase Kinase, domain 1"/>
    <property type="match status" value="1"/>
</dbReference>
<comment type="catalytic activity">
    <reaction evidence="7">
        <text>L-threonyl-[protein] + ATP = O-phospho-L-threonyl-[protein] + ADP + H(+)</text>
        <dbReference type="Rhea" id="RHEA:46608"/>
        <dbReference type="Rhea" id="RHEA-COMP:11060"/>
        <dbReference type="Rhea" id="RHEA-COMP:11605"/>
        <dbReference type="ChEBI" id="CHEBI:15378"/>
        <dbReference type="ChEBI" id="CHEBI:30013"/>
        <dbReference type="ChEBI" id="CHEBI:30616"/>
        <dbReference type="ChEBI" id="CHEBI:61977"/>
        <dbReference type="ChEBI" id="CHEBI:456216"/>
        <dbReference type="EC" id="2.7.11.1"/>
    </reaction>
</comment>
<dbReference type="SMART" id="SM00220">
    <property type="entry name" value="S_TKc"/>
    <property type="match status" value="1"/>
</dbReference>
<keyword evidence="11" id="KW-1133">Transmembrane helix</keyword>
<comment type="caution">
    <text evidence="13">The sequence shown here is derived from an EMBL/GenBank/DDBJ whole genome shotgun (WGS) entry which is preliminary data.</text>
</comment>
<evidence type="ECO:0000256" key="1">
    <source>
        <dbReference type="ARBA" id="ARBA00012513"/>
    </source>
</evidence>
<organism evidence="13 14">
    <name type="scientific">Symplocastrum torsivum CPER-KK1</name>
    <dbReference type="NCBI Taxonomy" id="450513"/>
    <lineage>
        <taxon>Bacteria</taxon>
        <taxon>Bacillati</taxon>
        <taxon>Cyanobacteriota</taxon>
        <taxon>Cyanophyceae</taxon>
        <taxon>Oscillatoriophycideae</taxon>
        <taxon>Oscillatoriales</taxon>
        <taxon>Microcoleaceae</taxon>
        <taxon>Symplocastrum</taxon>
    </lineage>
</organism>
<feature type="domain" description="Protein kinase" evidence="12">
    <location>
        <begin position="519"/>
        <end position="775"/>
    </location>
</feature>
<dbReference type="EC" id="2.7.11.1" evidence="1"/>
<keyword evidence="11" id="KW-0812">Transmembrane</keyword>
<keyword evidence="5" id="KW-0418">Kinase</keyword>
<sequence>MKVTSGDLTQTSELKAPVKHQGNVRTKLSTAWSQVKRLSSSQLGRPALLASLTVTGLLLFARYQSWLEPWELSAYDRLLQLRPALPPDPRLLVVTITEADIQSQEKWPLTDAVVNQLLTKLEQYEPTVIGLDIYRDFPQQPGNGELSAKLQKSDHIIPVCKISDAETPGTPPPPSVPVERVGFADIAIDPNGIVRRGLLFLEPPDSSRCSSPSSFSFQLAQKYLETKGIQPELTKDKEPQLKFGNIVFKKLSPTDGGYQNADSGGYQILLNYRSSNTNSLAQSVTLTDVLNNRIDASWVKNRIVLIGVTAPSIDDAFFTPYSSQERLLRKMPGVVVHGQIVSQLLSAVLDGRPLFWFWSDWVEGLWIFGWSLVGGVLVLVIRHPGRLVLVELGALGLLLGTSVLLFLGSGWIPVVAPILGLIASGTSVLAYSAYQRHQELEESAKKAQEQKENIALLEALLKERGPTLPTTEPDESLTKTTALPPDEETDTAVWPQGNEAIVEPLRPRPRITHLLQGRYEKNRVLASGGFGLTYIAKDTQRPGSPECVVKQLRPARQDERFLQVARRLFATEAEILEKLGTHPQIPRLLAYFEENNEFYLVQEYIEGEPITEEMPVDKRLPEPQVVDLVNGVLKILTFVHEHSVIHRDIKPGNIMRRKTDGQLVLIDFGAVKHIQPQQEGETVAIGTRGYAPPEQYAGHPNFSSDIYALGMIGIQALTGIATYQLPISQETGDVSWRHLANVSDEFAQILEKMVRYNFVARYNSATAVIEDLKTLRY</sequence>
<dbReference type="InterPro" id="IPR011009">
    <property type="entry name" value="Kinase-like_dom_sf"/>
</dbReference>
<evidence type="ECO:0000256" key="8">
    <source>
        <dbReference type="ARBA" id="ARBA00048679"/>
    </source>
</evidence>
<reference evidence="13" key="1">
    <citation type="submission" date="2021-05" db="EMBL/GenBank/DDBJ databases">
        <authorList>
            <person name="Pietrasiak N."/>
            <person name="Ward R."/>
            <person name="Stajich J.E."/>
            <person name="Kurbessoian T."/>
        </authorList>
    </citation>
    <scope>NUCLEOTIDE SEQUENCE</scope>
    <source>
        <strain evidence="13">CPER-KK1</strain>
    </source>
</reference>
<evidence type="ECO:0000313" key="14">
    <source>
        <dbReference type="Proteomes" id="UP000753908"/>
    </source>
</evidence>
<feature type="region of interest" description="Disordered" evidence="10">
    <location>
        <begin position="465"/>
        <end position="491"/>
    </location>
</feature>
<dbReference type="Pfam" id="PF00069">
    <property type="entry name" value="Pkinase"/>
    <property type="match status" value="1"/>
</dbReference>
<evidence type="ECO:0000256" key="3">
    <source>
        <dbReference type="ARBA" id="ARBA00022679"/>
    </source>
</evidence>
<evidence type="ECO:0000256" key="5">
    <source>
        <dbReference type="ARBA" id="ARBA00022777"/>
    </source>
</evidence>
<feature type="region of interest" description="Disordered" evidence="10">
    <location>
        <begin position="1"/>
        <end position="22"/>
    </location>
</feature>
<evidence type="ECO:0000256" key="4">
    <source>
        <dbReference type="ARBA" id="ARBA00022741"/>
    </source>
</evidence>
<keyword evidence="3" id="KW-0808">Transferase</keyword>
<keyword evidence="4" id="KW-0547">Nucleotide-binding</keyword>
<accession>A0A951UAR8</accession>
<protein>
    <recommendedName>
        <fullName evidence="1">non-specific serine/threonine protein kinase</fullName>
        <ecNumber evidence="1">2.7.11.1</ecNumber>
    </recommendedName>
</protein>
<dbReference type="PANTHER" id="PTHR24363:SF0">
    <property type="entry name" value="SERINE_THREONINE KINASE LIKE DOMAIN CONTAINING 1"/>
    <property type="match status" value="1"/>
</dbReference>
<keyword evidence="9" id="KW-0175">Coiled coil</keyword>
<feature type="transmembrane region" description="Helical" evidence="11">
    <location>
        <begin position="361"/>
        <end position="381"/>
    </location>
</feature>
<evidence type="ECO:0000256" key="11">
    <source>
        <dbReference type="SAM" id="Phobius"/>
    </source>
</evidence>
<gene>
    <name evidence="13" type="ORF">KME25_17200</name>
</gene>
<evidence type="ECO:0000256" key="2">
    <source>
        <dbReference type="ARBA" id="ARBA00022527"/>
    </source>
</evidence>
<keyword evidence="11" id="KW-0472">Membrane</keyword>
<dbReference type="GO" id="GO:0004674">
    <property type="term" value="F:protein serine/threonine kinase activity"/>
    <property type="evidence" value="ECO:0007669"/>
    <property type="project" value="UniProtKB-KW"/>
</dbReference>
<dbReference type="PANTHER" id="PTHR24363">
    <property type="entry name" value="SERINE/THREONINE PROTEIN KINASE"/>
    <property type="match status" value="1"/>
</dbReference>
<feature type="compositionally biased region" description="Polar residues" evidence="10">
    <location>
        <begin position="1"/>
        <end position="13"/>
    </location>
</feature>
<dbReference type="SUPFAM" id="SSF56112">
    <property type="entry name" value="Protein kinase-like (PK-like)"/>
    <property type="match status" value="1"/>
</dbReference>
<feature type="transmembrane region" description="Helical" evidence="11">
    <location>
        <begin position="388"/>
        <end position="408"/>
    </location>
</feature>
<dbReference type="InterPro" id="IPR007890">
    <property type="entry name" value="CHASE2"/>
</dbReference>
<keyword evidence="6" id="KW-0067">ATP-binding</keyword>
<dbReference type="Proteomes" id="UP000753908">
    <property type="component" value="Unassembled WGS sequence"/>
</dbReference>
<evidence type="ECO:0000256" key="6">
    <source>
        <dbReference type="ARBA" id="ARBA00022840"/>
    </source>
</evidence>
<evidence type="ECO:0000256" key="7">
    <source>
        <dbReference type="ARBA" id="ARBA00047899"/>
    </source>
</evidence>
<comment type="catalytic activity">
    <reaction evidence="8">
        <text>L-seryl-[protein] + ATP = O-phospho-L-seryl-[protein] + ADP + H(+)</text>
        <dbReference type="Rhea" id="RHEA:17989"/>
        <dbReference type="Rhea" id="RHEA-COMP:9863"/>
        <dbReference type="Rhea" id="RHEA-COMP:11604"/>
        <dbReference type="ChEBI" id="CHEBI:15378"/>
        <dbReference type="ChEBI" id="CHEBI:29999"/>
        <dbReference type="ChEBI" id="CHEBI:30616"/>
        <dbReference type="ChEBI" id="CHEBI:83421"/>
        <dbReference type="ChEBI" id="CHEBI:456216"/>
        <dbReference type="EC" id="2.7.11.1"/>
    </reaction>
</comment>
<feature type="coiled-coil region" evidence="9">
    <location>
        <begin position="430"/>
        <end position="460"/>
    </location>
</feature>
<keyword evidence="2" id="KW-0723">Serine/threonine-protein kinase</keyword>
<dbReference type="CDD" id="cd14014">
    <property type="entry name" value="STKc_PknB_like"/>
    <property type="match status" value="1"/>
</dbReference>
<proteinExistence type="predicted"/>
<dbReference type="EMBL" id="JAHHIF010000022">
    <property type="protein sequence ID" value="MBW4546162.1"/>
    <property type="molecule type" value="Genomic_DNA"/>
</dbReference>
<reference evidence="13" key="2">
    <citation type="journal article" date="2022" name="Microbiol. Resour. Announc.">
        <title>Metagenome Sequencing to Explore Phylogenomics of Terrestrial Cyanobacteria.</title>
        <authorList>
            <person name="Ward R.D."/>
            <person name="Stajich J.E."/>
            <person name="Johansen J.R."/>
            <person name="Huntemann M."/>
            <person name="Clum A."/>
            <person name="Foster B."/>
            <person name="Foster B."/>
            <person name="Roux S."/>
            <person name="Palaniappan K."/>
            <person name="Varghese N."/>
            <person name="Mukherjee S."/>
            <person name="Reddy T.B.K."/>
            <person name="Daum C."/>
            <person name="Copeland A."/>
            <person name="Chen I.A."/>
            <person name="Ivanova N.N."/>
            <person name="Kyrpides N.C."/>
            <person name="Shapiro N."/>
            <person name="Eloe-Fadrosh E.A."/>
            <person name="Pietrasiak N."/>
        </authorList>
    </citation>
    <scope>NUCLEOTIDE SEQUENCE</scope>
    <source>
        <strain evidence="13">CPER-KK1</strain>
    </source>
</reference>
<evidence type="ECO:0000256" key="9">
    <source>
        <dbReference type="SAM" id="Coils"/>
    </source>
</evidence>